<dbReference type="AlphaFoldDB" id="D6X114"/>
<keyword evidence="2" id="KW-1185">Reference proteome</keyword>
<reference evidence="1 2" key="1">
    <citation type="journal article" date="2008" name="Nature">
        <title>The genome of the model beetle and pest Tribolium castaneum.</title>
        <authorList>
            <consortium name="Tribolium Genome Sequencing Consortium"/>
            <person name="Richards S."/>
            <person name="Gibbs R.A."/>
            <person name="Weinstock G.M."/>
            <person name="Brown S.J."/>
            <person name="Denell R."/>
            <person name="Beeman R.W."/>
            <person name="Gibbs R."/>
            <person name="Beeman R.W."/>
            <person name="Brown S.J."/>
            <person name="Bucher G."/>
            <person name="Friedrich M."/>
            <person name="Grimmelikhuijzen C.J."/>
            <person name="Klingler M."/>
            <person name="Lorenzen M."/>
            <person name="Richards S."/>
            <person name="Roth S."/>
            <person name="Schroder R."/>
            <person name="Tautz D."/>
            <person name="Zdobnov E.M."/>
            <person name="Muzny D."/>
            <person name="Gibbs R.A."/>
            <person name="Weinstock G.M."/>
            <person name="Attaway T."/>
            <person name="Bell S."/>
            <person name="Buhay C.J."/>
            <person name="Chandrabose M.N."/>
            <person name="Chavez D."/>
            <person name="Clerk-Blankenburg K.P."/>
            <person name="Cree A."/>
            <person name="Dao M."/>
            <person name="Davis C."/>
            <person name="Chacko J."/>
            <person name="Dinh H."/>
            <person name="Dugan-Rocha S."/>
            <person name="Fowler G."/>
            <person name="Garner T.T."/>
            <person name="Garnes J."/>
            <person name="Gnirke A."/>
            <person name="Hawes A."/>
            <person name="Hernandez J."/>
            <person name="Hines S."/>
            <person name="Holder M."/>
            <person name="Hume J."/>
            <person name="Jhangiani S.N."/>
            <person name="Joshi V."/>
            <person name="Khan Z.M."/>
            <person name="Jackson L."/>
            <person name="Kovar C."/>
            <person name="Kowis A."/>
            <person name="Lee S."/>
            <person name="Lewis L.R."/>
            <person name="Margolis J."/>
            <person name="Morgan M."/>
            <person name="Nazareth L.V."/>
            <person name="Nguyen N."/>
            <person name="Okwuonu G."/>
            <person name="Parker D."/>
            <person name="Richards S."/>
            <person name="Ruiz S.J."/>
            <person name="Santibanez J."/>
            <person name="Savard J."/>
            <person name="Scherer S.E."/>
            <person name="Schneider B."/>
            <person name="Sodergren E."/>
            <person name="Tautz D."/>
            <person name="Vattahil S."/>
            <person name="Villasana D."/>
            <person name="White C.S."/>
            <person name="Wright R."/>
            <person name="Park Y."/>
            <person name="Beeman R.W."/>
            <person name="Lord J."/>
            <person name="Oppert B."/>
            <person name="Lorenzen M."/>
            <person name="Brown S."/>
            <person name="Wang L."/>
            <person name="Savard J."/>
            <person name="Tautz D."/>
            <person name="Richards S."/>
            <person name="Weinstock G."/>
            <person name="Gibbs R.A."/>
            <person name="Liu Y."/>
            <person name="Worley K."/>
            <person name="Weinstock G."/>
            <person name="Elsik C.G."/>
            <person name="Reese J.T."/>
            <person name="Elhaik E."/>
            <person name="Landan G."/>
            <person name="Graur D."/>
            <person name="Arensburger P."/>
            <person name="Atkinson P."/>
            <person name="Beeman R.W."/>
            <person name="Beidler J."/>
            <person name="Brown S.J."/>
            <person name="Demuth J.P."/>
            <person name="Drury D.W."/>
            <person name="Du Y.Z."/>
            <person name="Fujiwara H."/>
            <person name="Lorenzen M."/>
            <person name="Maselli V."/>
            <person name="Osanai M."/>
            <person name="Park Y."/>
            <person name="Robertson H.M."/>
            <person name="Tu Z."/>
            <person name="Wang J.J."/>
            <person name="Wang S."/>
            <person name="Richards S."/>
            <person name="Song H."/>
            <person name="Zhang L."/>
            <person name="Sodergren E."/>
            <person name="Werner D."/>
            <person name="Stanke M."/>
            <person name="Morgenstern B."/>
            <person name="Solovyev V."/>
            <person name="Kosarev P."/>
            <person name="Brown G."/>
            <person name="Chen H.C."/>
            <person name="Ermolaeva O."/>
            <person name="Hlavina W."/>
            <person name="Kapustin Y."/>
            <person name="Kiryutin B."/>
            <person name="Kitts P."/>
            <person name="Maglott D."/>
            <person name="Pruitt K."/>
            <person name="Sapojnikov V."/>
            <person name="Souvorov A."/>
            <person name="Mackey A.J."/>
            <person name="Waterhouse R.M."/>
            <person name="Wyder S."/>
            <person name="Zdobnov E.M."/>
            <person name="Zdobnov E.M."/>
            <person name="Wyder S."/>
            <person name="Kriventseva E.V."/>
            <person name="Kadowaki T."/>
            <person name="Bork P."/>
            <person name="Aranda M."/>
            <person name="Bao R."/>
            <person name="Beermann A."/>
            <person name="Berns N."/>
            <person name="Bolognesi R."/>
            <person name="Bonneton F."/>
            <person name="Bopp D."/>
            <person name="Brown S.J."/>
            <person name="Bucher G."/>
            <person name="Butts T."/>
            <person name="Chaumot A."/>
            <person name="Denell R.E."/>
            <person name="Ferrier D.E."/>
            <person name="Friedrich M."/>
            <person name="Gordon C.M."/>
            <person name="Jindra M."/>
            <person name="Klingler M."/>
            <person name="Lan Q."/>
            <person name="Lattorff H.M."/>
            <person name="Laudet V."/>
            <person name="von Levetsow C."/>
            <person name="Liu Z."/>
            <person name="Lutz R."/>
            <person name="Lynch J.A."/>
            <person name="da Fonseca R.N."/>
            <person name="Posnien N."/>
            <person name="Reuter R."/>
            <person name="Roth S."/>
            <person name="Savard J."/>
            <person name="Schinko J.B."/>
            <person name="Schmitt C."/>
            <person name="Schoppmeier M."/>
            <person name="Schroder R."/>
            <person name="Shippy T.D."/>
            <person name="Simonnet F."/>
            <person name="Marques-Souza H."/>
            <person name="Tautz D."/>
            <person name="Tomoyasu Y."/>
            <person name="Trauner J."/>
            <person name="Van der Zee M."/>
            <person name="Vervoort M."/>
            <person name="Wittkopp N."/>
            <person name="Wimmer E.A."/>
            <person name="Yang X."/>
            <person name="Jones A.K."/>
            <person name="Sattelle D.B."/>
            <person name="Ebert P.R."/>
            <person name="Nelson D."/>
            <person name="Scott J.G."/>
            <person name="Beeman R.W."/>
            <person name="Muthukrishnan S."/>
            <person name="Kramer K.J."/>
            <person name="Arakane Y."/>
            <person name="Beeman R.W."/>
            <person name="Zhu Q."/>
            <person name="Hogenkamp D."/>
            <person name="Dixit R."/>
            <person name="Oppert B."/>
            <person name="Jiang H."/>
            <person name="Zou Z."/>
            <person name="Marshall J."/>
            <person name="Elpidina E."/>
            <person name="Vinokurov K."/>
            <person name="Oppert C."/>
            <person name="Zou Z."/>
            <person name="Evans J."/>
            <person name="Lu Z."/>
            <person name="Zhao P."/>
            <person name="Sumathipala N."/>
            <person name="Altincicek B."/>
            <person name="Vilcinskas A."/>
            <person name="Williams M."/>
            <person name="Hultmark D."/>
            <person name="Hetru C."/>
            <person name="Jiang H."/>
            <person name="Grimmelikhuijzen C.J."/>
            <person name="Hauser F."/>
            <person name="Cazzamali G."/>
            <person name="Williamson M."/>
            <person name="Park Y."/>
            <person name="Li B."/>
            <person name="Tanaka Y."/>
            <person name="Predel R."/>
            <person name="Neupert S."/>
            <person name="Schachtner J."/>
            <person name="Verleyen P."/>
            <person name="Raible F."/>
            <person name="Bork P."/>
            <person name="Friedrich M."/>
            <person name="Walden K.K."/>
            <person name="Robertson H.M."/>
            <person name="Angeli S."/>
            <person name="Foret S."/>
            <person name="Bucher G."/>
            <person name="Schuetz S."/>
            <person name="Maleszka R."/>
            <person name="Wimmer E.A."/>
            <person name="Beeman R.W."/>
            <person name="Lorenzen M."/>
            <person name="Tomoyasu Y."/>
            <person name="Miller S.C."/>
            <person name="Grossmann D."/>
            <person name="Bucher G."/>
        </authorList>
    </citation>
    <scope>NUCLEOTIDE SEQUENCE [LARGE SCALE GENOMIC DNA]</scope>
    <source>
        <strain evidence="1 2">Georgia GA2</strain>
    </source>
</reference>
<dbReference type="InParanoid" id="D6X114"/>
<accession>D6X114</accession>
<reference evidence="1 2" key="2">
    <citation type="journal article" date="2010" name="Nucleic Acids Res.">
        <title>BeetleBase in 2010: revisions to provide comprehensive genomic information for Tribolium castaneum.</title>
        <authorList>
            <person name="Kim H.S."/>
            <person name="Murphy T."/>
            <person name="Xia J."/>
            <person name="Caragea D."/>
            <person name="Park Y."/>
            <person name="Beeman R.W."/>
            <person name="Lorenzen M.D."/>
            <person name="Butcher S."/>
            <person name="Manak J.R."/>
            <person name="Brown S.J."/>
        </authorList>
    </citation>
    <scope>GENOME REANNOTATION</scope>
    <source>
        <strain evidence="1 2">Georgia GA2</strain>
    </source>
</reference>
<evidence type="ECO:0000313" key="2">
    <source>
        <dbReference type="Proteomes" id="UP000007266"/>
    </source>
</evidence>
<proteinExistence type="predicted"/>
<evidence type="ECO:0000313" key="1">
    <source>
        <dbReference type="EMBL" id="EFA10135.1"/>
    </source>
</evidence>
<name>D6X114_TRICA</name>
<dbReference type="Proteomes" id="UP000007266">
    <property type="component" value="Linkage group 9"/>
</dbReference>
<dbReference type="HOGENOM" id="CLU_1588609_0_0_1"/>
<protein>
    <submittedName>
        <fullName evidence="1">Uncharacterized protein</fullName>
    </submittedName>
</protein>
<organism evidence="1 2">
    <name type="scientific">Tribolium castaneum</name>
    <name type="common">Red flour beetle</name>
    <dbReference type="NCBI Taxonomy" id="7070"/>
    <lineage>
        <taxon>Eukaryota</taxon>
        <taxon>Metazoa</taxon>
        <taxon>Ecdysozoa</taxon>
        <taxon>Arthropoda</taxon>
        <taxon>Hexapoda</taxon>
        <taxon>Insecta</taxon>
        <taxon>Pterygota</taxon>
        <taxon>Neoptera</taxon>
        <taxon>Endopterygota</taxon>
        <taxon>Coleoptera</taxon>
        <taxon>Polyphaga</taxon>
        <taxon>Cucujiformia</taxon>
        <taxon>Tenebrionidae</taxon>
        <taxon>Tenebrionidae incertae sedis</taxon>
        <taxon>Tribolium</taxon>
    </lineage>
</organism>
<sequence length="168" mass="19258">MLPIRPNLRQLKLPVILTKRFVDIFNTVLRQKHSPRGPLPWECGTRCAEKPSKKFQKKEVKTVQEKTCPNQCAVLQRPKRNTYEWVINEDEKPCGPFGLRKVVEKTICEIRRFQKCMKLFNNEAKCQNLAPPACTRITKTYPMLEAVHKGSLPGCAIPIPASATKKTE</sequence>
<dbReference type="EMBL" id="KQ971371">
    <property type="protein sequence ID" value="EFA10135.1"/>
    <property type="molecule type" value="Genomic_DNA"/>
</dbReference>
<gene>
    <name evidence="1" type="primary">AUGUSTUS-3.0.2_12317</name>
    <name evidence="1" type="ORF">TcasGA2_TC012317</name>
</gene>